<evidence type="ECO:0000256" key="2">
    <source>
        <dbReference type="SAM" id="Phobius"/>
    </source>
</evidence>
<evidence type="ECO:0000313" key="4">
    <source>
        <dbReference type="Proteomes" id="UP001611383"/>
    </source>
</evidence>
<name>A0ABY9X2J3_9BACT</name>
<keyword evidence="4" id="KW-1185">Reference proteome</keyword>
<accession>A0ABY9X2J3</accession>
<dbReference type="Proteomes" id="UP001611383">
    <property type="component" value="Chromosome"/>
</dbReference>
<sequence length="453" mass="48311">MASPQHSRILRIGLVQDGRILEERHLRQPGDFTVGQDPKNSLVLPLPDLPASFPVFEYRANQYNLVFNEGMQGRVNLGSSDVDFQTLRTQGMAMERGDQFVLPLQESARGLVELDKDLRLLFQFITPPPESEKPQLPPDLQGGSWRTMDRMFFGILAASLLIHFSGAAIIIASETPPEPELELDQLDDRFARVFLPPPKPEEPKKQAADTAQAEAPEEKKPKENDSDDKPAETASKPANAEEAAARKAEVAKKVASKGLLKILGSSGGGGGGGAFADVLGSGTGGRDIAAALEGAGGVGVATEASVGNSGPRGGDSGKVTGIGDLGTQGGGKVDLGAKKEVEVSGRVTSSAPEVESSEVDRDALARYVKSRLRSIQGCYEKELKRNPNLKGKVLVRFSIRPTGRTGEIEIEENTLGSDAVASCIRAVIRGWVFPFKPDDDVSVAYPFVFSPAG</sequence>
<keyword evidence="2" id="KW-1133">Transmembrane helix</keyword>
<dbReference type="EMBL" id="CP043494">
    <property type="protein sequence ID" value="WNG49614.1"/>
    <property type="molecule type" value="Genomic_DNA"/>
</dbReference>
<feature type="compositionally biased region" description="Basic and acidic residues" evidence="1">
    <location>
        <begin position="216"/>
        <end position="231"/>
    </location>
</feature>
<dbReference type="InterPro" id="IPR049806">
    <property type="entry name" value="MasK-like_C"/>
</dbReference>
<protein>
    <submittedName>
        <fullName evidence="3">AgmX/PglI C-terminal domain-containing protein</fullName>
    </submittedName>
</protein>
<dbReference type="RefSeq" id="WP_395807712.1">
    <property type="nucleotide sequence ID" value="NZ_CP043494.1"/>
</dbReference>
<feature type="transmembrane region" description="Helical" evidence="2">
    <location>
        <begin position="151"/>
        <end position="172"/>
    </location>
</feature>
<keyword evidence="2" id="KW-0812">Transmembrane</keyword>
<dbReference type="NCBIfam" id="NF033768">
    <property type="entry name" value="myxo_SS_tail"/>
    <property type="match status" value="1"/>
</dbReference>
<organism evidence="3 4">
    <name type="scientific">Archangium minus</name>
    <dbReference type="NCBI Taxonomy" id="83450"/>
    <lineage>
        <taxon>Bacteria</taxon>
        <taxon>Pseudomonadati</taxon>
        <taxon>Myxococcota</taxon>
        <taxon>Myxococcia</taxon>
        <taxon>Myxococcales</taxon>
        <taxon>Cystobacterineae</taxon>
        <taxon>Archangiaceae</taxon>
        <taxon>Archangium</taxon>
    </lineage>
</organism>
<gene>
    <name evidence="3" type="ORF">F0U60_39975</name>
</gene>
<proteinExistence type="predicted"/>
<evidence type="ECO:0000313" key="3">
    <source>
        <dbReference type="EMBL" id="WNG49614.1"/>
    </source>
</evidence>
<keyword evidence="2" id="KW-0472">Membrane</keyword>
<reference evidence="3 4" key="1">
    <citation type="submission" date="2019-08" db="EMBL/GenBank/DDBJ databases">
        <title>Archangium and Cystobacter genomes.</title>
        <authorList>
            <person name="Chen I.-C.K."/>
            <person name="Wielgoss S."/>
        </authorList>
    </citation>
    <scope>NUCLEOTIDE SEQUENCE [LARGE SCALE GENOMIC DNA]</scope>
    <source>
        <strain evidence="3 4">Cbm 6</strain>
    </source>
</reference>
<evidence type="ECO:0000256" key="1">
    <source>
        <dbReference type="SAM" id="MobiDB-lite"/>
    </source>
</evidence>
<feature type="region of interest" description="Disordered" evidence="1">
    <location>
        <begin position="193"/>
        <end position="244"/>
    </location>
</feature>